<dbReference type="PANTHER" id="PTHR24221:SF646">
    <property type="entry name" value="HAEMOLYSIN SECRETION ATP-BINDING PROTEIN"/>
    <property type="match status" value="1"/>
</dbReference>
<comment type="subcellular location">
    <subcellularLocation>
        <location evidence="1">Cell membrane</location>
        <topology evidence="1">Multi-pass membrane protein</topology>
    </subcellularLocation>
</comment>
<dbReference type="GO" id="GO:0034040">
    <property type="term" value="F:ATPase-coupled lipid transmembrane transporter activity"/>
    <property type="evidence" value="ECO:0007669"/>
    <property type="project" value="TreeGrafter"/>
</dbReference>
<evidence type="ECO:0000256" key="3">
    <source>
        <dbReference type="ARBA" id="ARBA00022741"/>
    </source>
</evidence>
<feature type="transmembrane region" description="Helical" evidence="7">
    <location>
        <begin position="157"/>
        <end position="174"/>
    </location>
</feature>
<evidence type="ECO:0000313" key="10">
    <source>
        <dbReference type="EMBL" id="GIH08914.1"/>
    </source>
</evidence>
<feature type="domain" description="ABC transporter" evidence="8">
    <location>
        <begin position="337"/>
        <end position="575"/>
    </location>
</feature>
<sequence>MAFAIRLVWSADRRSLIQVLSIQVGMAAGLMGVLLLMRSLLGDVLAAGSRSTTLGLAQVGPTMIALVALGSVSGILRIVSSARQRVLAVKVDQHIISTVLRAAAQAELSEFENPHFHNRLQRAVFASRSQPVTVITAMLAAAQAALTIAAVSTAFVMMVWWLLPLAALGALPIFRSARQERQASYDLNHQWAEQRRIRQYLERLLTGRDEAKELRGLGLGDLLRARWATEYSKEIDDMIAMHRRNTRRRILARLSSDAAMIAIMGAMVALAASKLVSVPTAVAALAGLWLLSNRVQMVGGILNGVGESILYLDDLRSFAESPAPGPYPLAAGPFTVLRVAQIKFAYPGSARPVLKNVSITLRSGEITALVGVNGSGKTTLAKILGGLYQPDSGSLWHDNTTVSDLRTLRAGTAMVFQDFVQYRLSAAENIAFGSPGNPVDMDRIVAAAHQAGAHDFIANLPRGYDTLLSSEFTGGSDLSLGQWQRLALARAFYRDAPFVILDEPNASLDPQAEAALLASIRDLFSGRTVLLISHRFSSVRGADKIYVLDDGQVIEEGTHQSLMAADETYARLFRLQSEAYQEVA</sequence>
<keyword evidence="11" id="KW-1185">Reference proteome</keyword>
<dbReference type="PROSITE" id="PS00211">
    <property type="entry name" value="ABC_TRANSPORTER_1"/>
    <property type="match status" value="1"/>
</dbReference>
<dbReference type="Proteomes" id="UP000612899">
    <property type="component" value="Unassembled WGS sequence"/>
</dbReference>
<feature type="transmembrane region" description="Helical" evidence="7">
    <location>
        <begin position="132"/>
        <end position="151"/>
    </location>
</feature>
<evidence type="ECO:0000256" key="6">
    <source>
        <dbReference type="ARBA" id="ARBA00023136"/>
    </source>
</evidence>
<dbReference type="InterPro" id="IPR027417">
    <property type="entry name" value="P-loop_NTPase"/>
</dbReference>
<dbReference type="Gene3D" id="3.40.50.300">
    <property type="entry name" value="P-loop containing nucleotide triphosphate hydrolases"/>
    <property type="match status" value="1"/>
</dbReference>
<feature type="transmembrane region" description="Helical" evidence="7">
    <location>
        <begin position="56"/>
        <end position="76"/>
    </location>
</feature>
<dbReference type="Pfam" id="PF00005">
    <property type="entry name" value="ABC_tran"/>
    <property type="match status" value="1"/>
</dbReference>
<dbReference type="SUPFAM" id="SSF52540">
    <property type="entry name" value="P-loop containing nucleoside triphosphate hydrolases"/>
    <property type="match status" value="1"/>
</dbReference>
<dbReference type="InterPro" id="IPR017871">
    <property type="entry name" value="ABC_transporter-like_CS"/>
</dbReference>
<organism evidence="10 11">
    <name type="scientific">Rhizocola hellebori</name>
    <dbReference type="NCBI Taxonomy" id="1392758"/>
    <lineage>
        <taxon>Bacteria</taxon>
        <taxon>Bacillati</taxon>
        <taxon>Actinomycetota</taxon>
        <taxon>Actinomycetes</taxon>
        <taxon>Micromonosporales</taxon>
        <taxon>Micromonosporaceae</taxon>
        <taxon>Rhizocola</taxon>
    </lineage>
</organism>
<dbReference type="PROSITE" id="PS50929">
    <property type="entry name" value="ABC_TM1F"/>
    <property type="match status" value="1"/>
</dbReference>
<evidence type="ECO:0000256" key="5">
    <source>
        <dbReference type="ARBA" id="ARBA00022989"/>
    </source>
</evidence>
<keyword evidence="5 7" id="KW-1133">Transmembrane helix</keyword>
<dbReference type="PROSITE" id="PS50893">
    <property type="entry name" value="ABC_TRANSPORTER_2"/>
    <property type="match status" value="1"/>
</dbReference>
<accession>A0A8J3QFX5</accession>
<feature type="domain" description="ABC transmembrane type-1" evidence="9">
    <location>
        <begin position="17"/>
        <end position="307"/>
    </location>
</feature>
<protein>
    <submittedName>
        <fullName evidence="10">HlyB/MsbA family ABC transporter</fullName>
    </submittedName>
</protein>
<evidence type="ECO:0000256" key="2">
    <source>
        <dbReference type="ARBA" id="ARBA00022692"/>
    </source>
</evidence>
<gene>
    <name evidence="10" type="ORF">Rhe02_69810</name>
</gene>
<evidence type="ECO:0000259" key="9">
    <source>
        <dbReference type="PROSITE" id="PS50929"/>
    </source>
</evidence>
<dbReference type="PANTHER" id="PTHR24221">
    <property type="entry name" value="ATP-BINDING CASSETTE SUB-FAMILY B"/>
    <property type="match status" value="1"/>
</dbReference>
<dbReference type="SMART" id="SM00382">
    <property type="entry name" value="AAA"/>
    <property type="match status" value="1"/>
</dbReference>
<dbReference type="EMBL" id="BONY01000057">
    <property type="protein sequence ID" value="GIH08914.1"/>
    <property type="molecule type" value="Genomic_DNA"/>
</dbReference>
<keyword evidence="2 7" id="KW-0812">Transmembrane</keyword>
<name>A0A8J3QFX5_9ACTN</name>
<dbReference type="InterPro" id="IPR036640">
    <property type="entry name" value="ABC1_TM_sf"/>
</dbReference>
<dbReference type="SUPFAM" id="SSF90123">
    <property type="entry name" value="ABC transporter transmembrane region"/>
    <property type="match status" value="1"/>
</dbReference>
<dbReference type="InterPro" id="IPR003439">
    <property type="entry name" value="ABC_transporter-like_ATP-bd"/>
</dbReference>
<keyword evidence="4" id="KW-0067">ATP-binding</keyword>
<dbReference type="GO" id="GO:0140359">
    <property type="term" value="F:ABC-type transporter activity"/>
    <property type="evidence" value="ECO:0007669"/>
    <property type="project" value="InterPro"/>
</dbReference>
<keyword evidence="6 7" id="KW-0472">Membrane</keyword>
<evidence type="ECO:0000256" key="4">
    <source>
        <dbReference type="ARBA" id="ARBA00022840"/>
    </source>
</evidence>
<feature type="transmembrane region" description="Helical" evidence="7">
    <location>
        <begin position="250"/>
        <end position="269"/>
    </location>
</feature>
<dbReference type="InterPro" id="IPR003593">
    <property type="entry name" value="AAA+_ATPase"/>
</dbReference>
<dbReference type="GO" id="GO:0005524">
    <property type="term" value="F:ATP binding"/>
    <property type="evidence" value="ECO:0007669"/>
    <property type="project" value="UniProtKB-KW"/>
</dbReference>
<dbReference type="InterPro" id="IPR011527">
    <property type="entry name" value="ABC1_TM_dom"/>
</dbReference>
<reference evidence="10" key="1">
    <citation type="submission" date="2021-01" db="EMBL/GenBank/DDBJ databases">
        <title>Whole genome shotgun sequence of Rhizocola hellebori NBRC 109834.</title>
        <authorList>
            <person name="Komaki H."/>
            <person name="Tamura T."/>
        </authorList>
    </citation>
    <scope>NUCLEOTIDE SEQUENCE</scope>
    <source>
        <strain evidence="10">NBRC 109834</strain>
    </source>
</reference>
<evidence type="ECO:0000256" key="7">
    <source>
        <dbReference type="SAM" id="Phobius"/>
    </source>
</evidence>
<keyword evidence="3" id="KW-0547">Nucleotide-binding</keyword>
<dbReference type="InterPro" id="IPR039421">
    <property type="entry name" value="Type_1_exporter"/>
</dbReference>
<evidence type="ECO:0000256" key="1">
    <source>
        <dbReference type="ARBA" id="ARBA00004651"/>
    </source>
</evidence>
<dbReference type="Gene3D" id="1.20.1560.10">
    <property type="entry name" value="ABC transporter type 1, transmembrane domain"/>
    <property type="match status" value="1"/>
</dbReference>
<feature type="transmembrane region" description="Helical" evidence="7">
    <location>
        <begin position="16"/>
        <end position="36"/>
    </location>
</feature>
<evidence type="ECO:0000259" key="8">
    <source>
        <dbReference type="PROSITE" id="PS50893"/>
    </source>
</evidence>
<evidence type="ECO:0000313" key="11">
    <source>
        <dbReference type="Proteomes" id="UP000612899"/>
    </source>
</evidence>
<dbReference type="GO" id="GO:0005886">
    <property type="term" value="C:plasma membrane"/>
    <property type="evidence" value="ECO:0007669"/>
    <property type="project" value="UniProtKB-SubCell"/>
</dbReference>
<dbReference type="GO" id="GO:0016887">
    <property type="term" value="F:ATP hydrolysis activity"/>
    <property type="evidence" value="ECO:0007669"/>
    <property type="project" value="InterPro"/>
</dbReference>
<dbReference type="AlphaFoldDB" id="A0A8J3QFX5"/>
<proteinExistence type="predicted"/>
<comment type="caution">
    <text evidence="10">The sequence shown here is derived from an EMBL/GenBank/DDBJ whole genome shotgun (WGS) entry which is preliminary data.</text>
</comment>